<dbReference type="InterPro" id="IPR046521">
    <property type="entry name" value="DUF6698"/>
</dbReference>
<evidence type="ECO:0000313" key="1">
    <source>
        <dbReference type="EMBL" id="KAJ7785093.1"/>
    </source>
</evidence>
<comment type="caution">
    <text evidence="1">The sequence shown here is derived from an EMBL/GenBank/DDBJ whole genome shotgun (WGS) entry which is preliminary data.</text>
</comment>
<accession>A0AAD7KGG3</accession>
<proteinExistence type="predicted"/>
<dbReference type="AlphaFoldDB" id="A0AAD7KGG3"/>
<dbReference type="EMBL" id="JARJLG010000001">
    <property type="protein sequence ID" value="KAJ7785093.1"/>
    <property type="molecule type" value="Genomic_DNA"/>
</dbReference>
<organism evidence="1 2">
    <name type="scientific">Mycena maculata</name>
    <dbReference type="NCBI Taxonomy" id="230809"/>
    <lineage>
        <taxon>Eukaryota</taxon>
        <taxon>Fungi</taxon>
        <taxon>Dikarya</taxon>
        <taxon>Basidiomycota</taxon>
        <taxon>Agaricomycotina</taxon>
        <taxon>Agaricomycetes</taxon>
        <taxon>Agaricomycetidae</taxon>
        <taxon>Agaricales</taxon>
        <taxon>Marasmiineae</taxon>
        <taxon>Mycenaceae</taxon>
        <taxon>Mycena</taxon>
    </lineage>
</organism>
<reference evidence="1" key="1">
    <citation type="submission" date="2023-03" db="EMBL/GenBank/DDBJ databases">
        <title>Massive genome expansion in bonnet fungi (Mycena s.s.) driven by repeated elements and novel gene families across ecological guilds.</title>
        <authorList>
            <consortium name="Lawrence Berkeley National Laboratory"/>
            <person name="Harder C.B."/>
            <person name="Miyauchi S."/>
            <person name="Viragh M."/>
            <person name="Kuo A."/>
            <person name="Thoen E."/>
            <person name="Andreopoulos B."/>
            <person name="Lu D."/>
            <person name="Skrede I."/>
            <person name="Drula E."/>
            <person name="Henrissat B."/>
            <person name="Morin E."/>
            <person name="Kohler A."/>
            <person name="Barry K."/>
            <person name="LaButti K."/>
            <person name="Morin E."/>
            <person name="Salamov A."/>
            <person name="Lipzen A."/>
            <person name="Mereny Z."/>
            <person name="Hegedus B."/>
            <person name="Baldrian P."/>
            <person name="Stursova M."/>
            <person name="Weitz H."/>
            <person name="Taylor A."/>
            <person name="Grigoriev I.V."/>
            <person name="Nagy L.G."/>
            <person name="Martin F."/>
            <person name="Kauserud H."/>
        </authorList>
    </citation>
    <scope>NUCLEOTIDE SEQUENCE</scope>
    <source>
        <strain evidence="1">CBHHK188m</strain>
    </source>
</reference>
<gene>
    <name evidence="1" type="ORF">DFH07DRAFT_948173</name>
</gene>
<evidence type="ECO:0000313" key="2">
    <source>
        <dbReference type="Proteomes" id="UP001215280"/>
    </source>
</evidence>
<sequence length="403" mass="46008">MPPYAPVFSLTDFDNPDGVAVLRRCQRRIAELEAQVEKEKAAKKTPGVSEKTFTNLGHCIQKVVSMFGSIESLIAENDRRQDLALERSEGDEVHDEEEEYTEDQIRAFNGYKEPIRFVPAIRKPLMESEHEELVAIFKALTHGARNARSDDTKNLKAAIVPWLQRLFINMPALDVESREDRGIYNDFVGALLCPTEYNWDDLQVRTMIREGDADHLVTAGSWFKGLYPHDKFDPENPDIGLFRNALLMNVWQYIFTSPISVKAKKGPAQTPKRSVATLIGLKRVTGRSIAYAAVQYRVALSDSRQWDQYNGSFDYNEFYNKVVDYFESPPGPVAKLEVDRLLDFWNTYEHIQTPAHLVPLRKRFRGRLFCEALARYTGCTQGGVDYCSHWTVVVAHLELLVPA</sequence>
<keyword evidence="2" id="KW-1185">Reference proteome</keyword>
<protein>
    <submittedName>
        <fullName evidence="1">Uncharacterized protein</fullName>
    </submittedName>
</protein>
<name>A0AAD7KGG3_9AGAR</name>
<dbReference type="Pfam" id="PF20414">
    <property type="entry name" value="DUF6698"/>
    <property type="match status" value="1"/>
</dbReference>
<dbReference type="Proteomes" id="UP001215280">
    <property type="component" value="Unassembled WGS sequence"/>
</dbReference>